<keyword evidence="1" id="KW-0812">Transmembrane</keyword>
<dbReference type="AlphaFoldDB" id="A0A7S4V2K2"/>
<reference evidence="2" key="1">
    <citation type="submission" date="2021-01" db="EMBL/GenBank/DDBJ databases">
        <authorList>
            <person name="Corre E."/>
            <person name="Pelletier E."/>
            <person name="Niang G."/>
            <person name="Scheremetjew M."/>
            <person name="Finn R."/>
            <person name="Kale V."/>
            <person name="Holt S."/>
            <person name="Cochrane G."/>
            <person name="Meng A."/>
            <person name="Brown T."/>
            <person name="Cohen L."/>
        </authorList>
    </citation>
    <scope>NUCLEOTIDE SEQUENCE</scope>
    <source>
        <strain evidence="2">CCMP3105</strain>
    </source>
</reference>
<evidence type="ECO:0000256" key="1">
    <source>
        <dbReference type="SAM" id="Phobius"/>
    </source>
</evidence>
<evidence type="ECO:0008006" key="3">
    <source>
        <dbReference type="Google" id="ProtNLM"/>
    </source>
</evidence>
<sequence>MLRLNVMARWLLPRELAMDEPTVVPLWITSILASYSLTAICCTEVISPPAMLLSTFFYFLGSWLHTWSELQRKWRKAKPENKGRGYALGLFPAQPQHQLPW</sequence>
<keyword evidence="1" id="KW-0472">Membrane</keyword>
<evidence type="ECO:0000313" key="2">
    <source>
        <dbReference type="EMBL" id="CAE4560582.1"/>
    </source>
</evidence>
<protein>
    <recommendedName>
        <fullName evidence="3">Steroid 5-alpha reductase C-terminal domain-containing protein</fullName>
    </recommendedName>
</protein>
<dbReference type="EMBL" id="HBNR01000271">
    <property type="protein sequence ID" value="CAE4560582.1"/>
    <property type="molecule type" value="Transcribed_RNA"/>
</dbReference>
<accession>A0A7S4V2K2</accession>
<proteinExistence type="predicted"/>
<feature type="transmembrane region" description="Helical" evidence="1">
    <location>
        <begin position="48"/>
        <end position="68"/>
    </location>
</feature>
<gene>
    <name evidence="2" type="ORF">AMON00008_LOCUS201</name>
</gene>
<keyword evidence="1" id="KW-1133">Transmembrane helix</keyword>
<name>A0A7S4V2K2_9DINO</name>
<organism evidence="2">
    <name type="scientific">Alexandrium monilatum</name>
    <dbReference type="NCBI Taxonomy" id="311494"/>
    <lineage>
        <taxon>Eukaryota</taxon>
        <taxon>Sar</taxon>
        <taxon>Alveolata</taxon>
        <taxon>Dinophyceae</taxon>
        <taxon>Gonyaulacales</taxon>
        <taxon>Pyrocystaceae</taxon>
        <taxon>Alexandrium</taxon>
    </lineage>
</organism>